<proteinExistence type="predicted"/>
<feature type="domain" description="Methyl-accepting transducer" evidence="5">
    <location>
        <begin position="208"/>
        <end position="458"/>
    </location>
</feature>
<evidence type="ECO:0000259" key="5">
    <source>
        <dbReference type="PROSITE" id="PS50111"/>
    </source>
</evidence>
<dbReference type="Pfam" id="PF00015">
    <property type="entry name" value="MCPsignal"/>
    <property type="match status" value="1"/>
</dbReference>
<keyword evidence="7" id="KW-1185">Reference proteome</keyword>
<feature type="transmembrane region" description="Helical" evidence="4">
    <location>
        <begin position="17"/>
        <end position="36"/>
    </location>
</feature>
<dbReference type="SMART" id="SM00283">
    <property type="entry name" value="MA"/>
    <property type="match status" value="1"/>
</dbReference>
<dbReference type="SUPFAM" id="SSF58104">
    <property type="entry name" value="Methyl-accepting chemotaxis protein (MCP) signaling domain"/>
    <property type="match status" value="1"/>
</dbReference>
<dbReference type="Gene3D" id="1.10.287.950">
    <property type="entry name" value="Methyl-accepting chemotaxis protein"/>
    <property type="match status" value="1"/>
</dbReference>
<dbReference type="Proteomes" id="UP000565468">
    <property type="component" value="Unassembled WGS sequence"/>
</dbReference>
<comment type="caution">
    <text evidence="6">The sequence shown here is derived from an EMBL/GenBank/DDBJ whole genome shotgun (WGS) entry which is preliminary data.</text>
</comment>
<dbReference type="PROSITE" id="PS50111">
    <property type="entry name" value="CHEMOTAXIS_TRANSDUC_2"/>
    <property type="match status" value="1"/>
</dbReference>
<dbReference type="GO" id="GO:0007165">
    <property type="term" value="P:signal transduction"/>
    <property type="evidence" value="ECO:0007669"/>
    <property type="project" value="UniProtKB-KW"/>
</dbReference>
<dbReference type="AlphaFoldDB" id="A0A848M671"/>
<keyword evidence="4" id="KW-0812">Transmembrane</keyword>
<keyword evidence="4" id="KW-1133">Transmembrane helix</keyword>
<feature type="transmembrane region" description="Helical" evidence="4">
    <location>
        <begin position="141"/>
        <end position="160"/>
    </location>
</feature>
<dbReference type="PANTHER" id="PTHR32089:SF112">
    <property type="entry name" value="LYSOZYME-LIKE PROTEIN-RELATED"/>
    <property type="match status" value="1"/>
</dbReference>
<feature type="compositionally biased region" description="Basic and acidic residues" evidence="3">
    <location>
        <begin position="249"/>
        <end position="266"/>
    </location>
</feature>
<protein>
    <recommendedName>
        <fullName evidence="5">Methyl-accepting transducer domain-containing protein</fullName>
    </recommendedName>
</protein>
<feature type="transmembrane region" description="Helical" evidence="4">
    <location>
        <begin position="42"/>
        <end position="64"/>
    </location>
</feature>
<dbReference type="GO" id="GO:0016020">
    <property type="term" value="C:membrane"/>
    <property type="evidence" value="ECO:0007669"/>
    <property type="project" value="InterPro"/>
</dbReference>
<evidence type="ECO:0000256" key="3">
    <source>
        <dbReference type="SAM" id="MobiDB-lite"/>
    </source>
</evidence>
<reference evidence="6 7" key="1">
    <citation type="submission" date="2020-04" db="EMBL/GenBank/DDBJ databases">
        <title>Paenibacillus algicola sp. nov., a novel marine bacterium producing alginate lyase.</title>
        <authorList>
            <person name="Huang H."/>
        </authorList>
    </citation>
    <scope>NUCLEOTIDE SEQUENCE [LARGE SCALE GENOMIC DNA]</scope>
    <source>
        <strain evidence="6 7">L7-75</strain>
    </source>
</reference>
<gene>
    <name evidence="6" type="ORF">HII30_12790</name>
</gene>
<evidence type="ECO:0000256" key="1">
    <source>
        <dbReference type="ARBA" id="ARBA00023224"/>
    </source>
</evidence>
<dbReference type="EMBL" id="JABBPN010000011">
    <property type="protein sequence ID" value="NMO96648.1"/>
    <property type="molecule type" value="Genomic_DNA"/>
</dbReference>
<organism evidence="6 7">
    <name type="scientific">Paenibacillus lemnae</name>
    <dbReference type="NCBI Taxonomy" id="1330551"/>
    <lineage>
        <taxon>Bacteria</taxon>
        <taxon>Bacillati</taxon>
        <taxon>Bacillota</taxon>
        <taxon>Bacilli</taxon>
        <taxon>Bacillales</taxon>
        <taxon>Paenibacillaceae</taxon>
        <taxon>Paenibacillus</taxon>
    </lineage>
</organism>
<name>A0A848M671_PAELE</name>
<evidence type="ECO:0000313" key="7">
    <source>
        <dbReference type="Proteomes" id="UP000565468"/>
    </source>
</evidence>
<feature type="compositionally biased region" description="Polar residues" evidence="3">
    <location>
        <begin position="230"/>
        <end position="248"/>
    </location>
</feature>
<evidence type="ECO:0000256" key="4">
    <source>
        <dbReference type="SAM" id="Phobius"/>
    </source>
</evidence>
<dbReference type="RefSeq" id="WP_169505438.1">
    <property type="nucleotide sequence ID" value="NZ_JABBPN010000011.1"/>
</dbReference>
<feature type="transmembrane region" description="Helical" evidence="4">
    <location>
        <begin position="76"/>
        <end position="105"/>
    </location>
</feature>
<sequence length="489" mass="53818">MDSFDFMRLKDTSRKNTLMFITMGITLAVVFIYSMIEGSKEGMSVFGGSFALLACSYIILNVWLKKPMWFPLAAILGVYSFAILGNELIGGSVEALLIVFFLLVFSSLQLNLKWFLVGYVYGVLVLIMNNSSSTDETLRNAFGFAILLYLLMGVLFYVLIRMTDRQFQQVRELQLQAAQDAEAKSGEKKLLEERVSFITDRIQSMNDRVQEHITSQREMAAAVDELAKGGQTQSEQITSIASNASQSKEGMESLRDASNELKVESEEVRVEAGEGRDKMSRLLTDMHAMKEVMAQLSQSYTGLATVLKETTDMTEVIKGITEQTNLLALNASIEAARAGDAGNGFGVVAGEIRKLATLTAQTTEQITANLSALNQGSDWTYQSMMDCQQKIGESVFTTEEVSSYVEKVAMTLTRLDDNLLHFASLSEQVMGQSSEIEGATGELASIIEQASASLEEMSASIETLRDDSEIIAQDMNEAAAKAKEITNYS</sequence>
<accession>A0A848M671</accession>
<keyword evidence="4" id="KW-0472">Membrane</keyword>
<evidence type="ECO:0000256" key="2">
    <source>
        <dbReference type="PROSITE-ProRule" id="PRU00284"/>
    </source>
</evidence>
<feature type="region of interest" description="Disordered" evidence="3">
    <location>
        <begin position="226"/>
        <end position="266"/>
    </location>
</feature>
<keyword evidence="1 2" id="KW-0807">Transducer</keyword>
<dbReference type="PANTHER" id="PTHR32089">
    <property type="entry name" value="METHYL-ACCEPTING CHEMOTAXIS PROTEIN MCPB"/>
    <property type="match status" value="1"/>
</dbReference>
<evidence type="ECO:0000313" key="6">
    <source>
        <dbReference type="EMBL" id="NMO96648.1"/>
    </source>
</evidence>
<dbReference type="InterPro" id="IPR004089">
    <property type="entry name" value="MCPsignal_dom"/>
</dbReference>